<dbReference type="Proteomes" id="UP000627292">
    <property type="component" value="Unassembled WGS sequence"/>
</dbReference>
<feature type="signal peptide" evidence="1">
    <location>
        <begin position="1"/>
        <end position="22"/>
    </location>
</feature>
<dbReference type="InterPro" id="IPR019861">
    <property type="entry name" value="PorP/SprF_Bacteroidetes"/>
</dbReference>
<evidence type="ECO:0000256" key="1">
    <source>
        <dbReference type="SAM" id="SignalP"/>
    </source>
</evidence>
<keyword evidence="1" id="KW-0732">Signal</keyword>
<sequence>MKNNKRIFVLLLLLVMAGYKVAAQQDAMYTQYMFNQLAINPAFAGVRDKVSATALYRRQWVGIPGAPQTVTLAVDGPFKKKKVGLGLLLSNDKIGITRTNHVYGNYAFKIQTDKGTLSLGLRGGASFFRADFTSVEMNSGSPMDPGFSQFVKKTMLNFGAGIFYNTDKYYIGAAVPHLLNNTLQNNQVLVTNQLIAREYLHLFITGGYLFELSPDLTLKPSFLFKGSRGAPLELDLNANLWMKEMVGVGLSYRSAADISIMAQVQATPELRFGYSYDRSTTRLVKYNTGSHELMMTYFFASDKERGDKEPKNIY</sequence>
<organism evidence="2 3">
    <name type="scientific">Filimonas zeae</name>
    <dbReference type="NCBI Taxonomy" id="1737353"/>
    <lineage>
        <taxon>Bacteria</taxon>
        <taxon>Pseudomonadati</taxon>
        <taxon>Bacteroidota</taxon>
        <taxon>Chitinophagia</taxon>
        <taxon>Chitinophagales</taxon>
        <taxon>Chitinophagaceae</taxon>
        <taxon>Filimonas</taxon>
    </lineage>
</organism>
<protein>
    <submittedName>
        <fullName evidence="2">Membrane protein</fullName>
    </submittedName>
</protein>
<proteinExistence type="predicted"/>
<feature type="chain" id="PRO_5036858387" evidence="1">
    <location>
        <begin position="23"/>
        <end position="314"/>
    </location>
</feature>
<dbReference type="AlphaFoldDB" id="A0A917IR89"/>
<evidence type="ECO:0000313" key="3">
    <source>
        <dbReference type="Proteomes" id="UP000627292"/>
    </source>
</evidence>
<dbReference type="Pfam" id="PF11751">
    <property type="entry name" value="PorP_SprF"/>
    <property type="match status" value="1"/>
</dbReference>
<dbReference type="EMBL" id="BMIB01000001">
    <property type="protein sequence ID" value="GGH60955.1"/>
    <property type="molecule type" value="Genomic_DNA"/>
</dbReference>
<evidence type="ECO:0000313" key="2">
    <source>
        <dbReference type="EMBL" id="GGH60955.1"/>
    </source>
</evidence>
<name>A0A917IR89_9BACT</name>
<reference evidence="2" key="2">
    <citation type="submission" date="2020-09" db="EMBL/GenBank/DDBJ databases">
        <authorList>
            <person name="Sun Q."/>
            <person name="Zhou Y."/>
        </authorList>
    </citation>
    <scope>NUCLEOTIDE SEQUENCE</scope>
    <source>
        <strain evidence="2">CGMCC 1.15290</strain>
    </source>
</reference>
<accession>A0A917IR89</accession>
<reference evidence="2" key="1">
    <citation type="journal article" date="2014" name="Int. J. Syst. Evol. Microbiol.">
        <title>Complete genome sequence of Corynebacterium casei LMG S-19264T (=DSM 44701T), isolated from a smear-ripened cheese.</title>
        <authorList>
            <consortium name="US DOE Joint Genome Institute (JGI-PGF)"/>
            <person name="Walter F."/>
            <person name="Albersmeier A."/>
            <person name="Kalinowski J."/>
            <person name="Ruckert C."/>
        </authorList>
    </citation>
    <scope>NUCLEOTIDE SEQUENCE</scope>
    <source>
        <strain evidence="2">CGMCC 1.15290</strain>
    </source>
</reference>
<gene>
    <name evidence="2" type="ORF">GCM10011379_09400</name>
</gene>
<dbReference type="NCBIfam" id="TIGR03519">
    <property type="entry name" value="T9SS_PorP_fam"/>
    <property type="match status" value="1"/>
</dbReference>
<dbReference type="RefSeq" id="WP_188950814.1">
    <property type="nucleotide sequence ID" value="NZ_BMIB01000001.1"/>
</dbReference>
<keyword evidence="3" id="KW-1185">Reference proteome</keyword>
<comment type="caution">
    <text evidence="2">The sequence shown here is derived from an EMBL/GenBank/DDBJ whole genome shotgun (WGS) entry which is preliminary data.</text>
</comment>